<dbReference type="Proteomes" id="UP001529340">
    <property type="component" value="Unassembled WGS sequence"/>
</dbReference>
<keyword evidence="3" id="KW-1185">Reference proteome</keyword>
<comment type="caution">
    <text evidence="2">The sequence shown here is derived from an EMBL/GenBank/DDBJ whole genome shotgun (WGS) entry which is preliminary data.</text>
</comment>
<feature type="transmembrane region" description="Helical" evidence="1">
    <location>
        <begin position="6"/>
        <end position="25"/>
    </location>
</feature>
<feature type="transmembrane region" description="Helical" evidence="1">
    <location>
        <begin position="46"/>
        <end position="65"/>
    </location>
</feature>
<evidence type="ECO:0008006" key="4">
    <source>
        <dbReference type="Google" id="ProtNLM"/>
    </source>
</evidence>
<keyword evidence="1" id="KW-0812">Transmembrane</keyword>
<proteinExistence type="predicted"/>
<accession>A0ABT7UAX5</accession>
<evidence type="ECO:0000313" key="3">
    <source>
        <dbReference type="Proteomes" id="UP001529340"/>
    </source>
</evidence>
<feature type="transmembrane region" description="Helical" evidence="1">
    <location>
        <begin position="77"/>
        <end position="98"/>
    </location>
</feature>
<reference evidence="2" key="1">
    <citation type="submission" date="2023-06" db="EMBL/GenBank/DDBJ databases">
        <title>Identification and characterization of horizontal gene transfer across gut microbiota members of farm animals based on homology search.</title>
        <authorList>
            <person name="Schwarzerova J."/>
            <person name="Nykrynova M."/>
            <person name="Jureckova K."/>
            <person name="Cejkova D."/>
            <person name="Rychlik I."/>
        </authorList>
    </citation>
    <scope>NUCLEOTIDE SEQUENCE</scope>
    <source>
        <strain evidence="2">ET39</strain>
    </source>
</reference>
<name>A0ABT7UAX5_9FIRM</name>
<protein>
    <recommendedName>
        <fullName evidence="4">DUF5673 domain-containing protein</fullName>
    </recommendedName>
</protein>
<sequence>MTEQILCFLAAAAVIGFIKLCNVINGKPQLGYKEYMVTKKGRTAEIGNAVICLLIWIAIFLYGLFSDDITMIPTHLLSLLLGGMSGIAIATIYTLYFMPKGFYEKGILSETRIVPYRSINRCEIIDTKRNHIKKLVIYQKSQKKQYLFLSDQELKKVKLILKEHKL</sequence>
<dbReference type="EMBL" id="JAUDCG010000012">
    <property type="protein sequence ID" value="MDM8156791.1"/>
    <property type="molecule type" value="Genomic_DNA"/>
</dbReference>
<evidence type="ECO:0000256" key="1">
    <source>
        <dbReference type="SAM" id="Phobius"/>
    </source>
</evidence>
<keyword evidence="1" id="KW-1133">Transmembrane helix</keyword>
<reference evidence="2" key="2">
    <citation type="submission" date="2023-06" db="EMBL/GenBank/DDBJ databases">
        <authorList>
            <person name="Zeman M."/>
            <person name="Kubasova T."/>
            <person name="Jahodarova E."/>
            <person name="Nykrynova M."/>
            <person name="Rychlik I."/>
        </authorList>
    </citation>
    <scope>NUCLEOTIDE SEQUENCE</scope>
    <source>
        <strain evidence="2">ET39</strain>
    </source>
</reference>
<keyword evidence="1" id="KW-0472">Membrane</keyword>
<gene>
    <name evidence="2" type="ORF">QUV96_03955</name>
</gene>
<organism evidence="2 3">
    <name type="scientific">Amedibacillus dolichus</name>
    <dbReference type="NCBI Taxonomy" id="31971"/>
    <lineage>
        <taxon>Bacteria</taxon>
        <taxon>Bacillati</taxon>
        <taxon>Bacillota</taxon>
        <taxon>Erysipelotrichia</taxon>
        <taxon>Erysipelotrichales</taxon>
        <taxon>Erysipelotrichaceae</taxon>
        <taxon>Amedibacillus</taxon>
    </lineage>
</organism>
<dbReference type="RefSeq" id="WP_289607255.1">
    <property type="nucleotide sequence ID" value="NZ_JAUDCG010000012.1"/>
</dbReference>
<evidence type="ECO:0000313" key="2">
    <source>
        <dbReference type="EMBL" id="MDM8156791.1"/>
    </source>
</evidence>